<dbReference type="Proteomes" id="UP000183400">
    <property type="component" value="Unassembled WGS sequence"/>
</dbReference>
<protein>
    <submittedName>
        <fullName evidence="1">Uncharacterized protein</fullName>
    </submittedName>
</protein>
<dbReference type="OrthoDB" id="7846766at2"/>
<dbReference type="EMBL" id="FNNP01000005">
    <property type="protein sequence ID" value="SDX36807.1"/>
    <property type="molecule type" value="Genomic_DNA"/>
</dbReference>
<accession>A0A1H3B4D8</accession>
<name>A0A1H3B4D8_9RHOB</name>
<reference evidence="2" key="1">
    <citation type="submission" date="2016-10" db="EMBL/GenBank/DDBJ databases">
        <authorList>
            <person name="Varghese N."/>
            <person name="Submissions S."/>
        </authorList>
    </citation>
    <scope>NUCLEOTIDE SEQUENCE [LARGE SCALE GENOMIC DNA]</scope>
    <source>
        <strain evidence="2">DSM 27839</strain>
    </source>
</reference>
<dbReference type="RefSeq" id="WP_074737440.1">
    <property type="nucleotide sequence ID" value="NZ_FNNP01000005.1"/>
</dbReference>
<proteinExistence type="predicted"/>
<sequence length="212" mass="23961">MDTGQRVVEAMAAGIEGDIAKGMSFICPAIEATVRKTLKKSKVSASEYKDFVRENYWVIEPFIGSGMNFEETVFPEITLKTDNGRIIPKPDFADLVYNVFRCSLMHGHEISEEFTFTKSETQGSSVWAISLEDGHIHMPDKVLWALVACVVFNKVNHDIVTKTSLHLSWGGAPVERDPPYRFELDVFWGGESVVRRFLSKREILRVAMKLAK</sequence>
<keyword evidence="2" id="KW-1185">Reference proteome</keyword>
<dbReference type="AlphaFoldDB" id="A0A1H3B4D8"/>
<gene>
    <name evidence="1" type="ORF">SAMN05444358_10550</name>
</gene>
<evidence type="ECO:0000313" key="1">
    <source>
        <dbReference type="EMBL" id="SDX36807.1"/>
    </source>
</evidence>
<evidence type="ECO:0000313" key="2">
    <source>
        <dbReference type="Proteomes" id="UP000183400"/>
    </source>
</evidence>
<organism evidence="1 2">
    <name type="scientific">Ruegeria halocynthiae</name>
    <dbReference type="NCBI Taxonomy" id="985054"/>
    <lineage>
        <taxon>Bacteria</taxon>
        <taxon>Pseudomonadati</taxon>
        <taxon>Pseudomonadota</taxon>
        <taxon>Alphaproteobacteria</taxon>
        <taxon>Rhodobacterales</taxon>
        <taxon>Roseobacteraceae</taxon>
        <taxon>Ruegeria</taxon>
    </lineage>
</organism>